<keyword evidence="1" id="KW-0175">Coiled coil</keyword>
<dbReference type="AlphaFoldDB" id="A0A177AQE1"/>
<feature type="region of interest" description="Disordered" evidence="2">
    <location>
        <begin position="242"/>
        <end position="296"/>
    </location>
</feature>
<dbReference type="GeneID" id="36283505"/>
<dbReference type="Proteomes" id="UP000077154">
    <property type="component" value="Unassembled WGS sequence"/>
</dbReference>
<dbReference type="VEuPathDB" id="FungiDB:GMDG_06176"/>
<evidence type="ECO:0000256" key="1">
    <source>
        <dbReference type="SAM" id="Coils"/>
    </source>
</evidence>
<name>A0A177AQE1_9PEZI</name>
<feature type="compositionally biased region" description="Polar residues" evidence="2">
    <location>
        <begin position="259"/>
        <end position="271"/>
    </location>
</feature>
<evidence type="ECO:0000256" key="2">
    <source>
        <dbReference type="SAM" id="MobiDB-lite"/>
    </source>
</evidence>
<sequence length="330" mass="38168">MAFTMLRLHRTRQLLTIRLGASRWALEIAPENANLKTEAIRLNGELEAVELEIEFEKEDRPLPKEEEEEEEIDIWDFLRRKFAVLDINNSLTSRQLPVKCAQKLLKVIYITRHACLQDDIKSHMASTTILRFPFSQAEWAATLKNEQKHLHERMLKLALVDGIMAQHWAKSSISETCRQKHRGTEDGDLGKARRRGAYLKWVVAPVAECVDWDGITRGRTVHDRTIQLWMKASIMMVADTAWKGRPNRPKPPARLCRNLGSTIGATGQRSSAPKKRKRKKPEEMTDDHERKRRRRKCLAAKHILQEVEAGRVEEALKLMGNRDTVLDNKY</sequence>
<organism evidence="3">
    <name type="scientific">Pseudogymnoascus destructans</name>
    <dbReference type="NCBI Taxonomy" id="655981"/>
    <lineage>
        <taxon>Eukaryota</taxon>
        <taxon>Fungi</taxon>
        <taxon>Dikarya</taxon>
        <taxon>Ascomycota</taxon>
        <taxon>Pezizomycotina</taxon>
        <taxon>Leotiomycetes</taxon>
        <taxon>Thelebolales</taxon>
        <taxon>Thelebolaceae</taxon>
        <taxon>Pseudogymnoascus</taxon>
    </lineage>
</organism>
<dbReference type="OrthoDB" id="3442246at2759"/>
<gene>
    <name evidence="3" type="ORF">VC83_00407</name>
</gene>
<feature type="coiled-coil region" evidence="1">
    <location>
        <begin position="32"/>
        <end position="59"/>
    </location>
</feature>
<evidence type="ECO:0000313" key="3">
    <source>
        <dbReference type="EMBL" id="OAF63454.1"/>
    </source>
</evidence>
<protein>
    <submittedName>
        <fullName evidence="3">Uncharacterized protein</fullName>
    </submittedName>
</protein>
<feature type="compositionally biased region" description="Basic and acidic residues" evidence="2">
    <location>
        <begin position="280"/>
        <end position="289"/>
    </location>
</feature>
<dbReference type="VEuPathDB" id="FungiDB:GMDG_06177"/>
<dbReference type="RefSeq" id="XP_024328722.1">
    <property type="nucleotide sequence ID" value="XM_024464101.1"/>
</dbReference>
<reference evidence="3" key="1">
    <citation type="submission" date="2016-03" db="EMBL/GenBank/DDBJ databases">
        <title>Updated assembly of Pseudogymnoascus destructans, the fungus causing white-nose syndrome of bats.</title>
        <authorList>
            <person name="Palmer J.M."/>
            <person name="Drees K.P."/>
            <person name="Foster J.T."/>
            <person name="Lindner D.L."/>
        </authorList>
    </citation>
    <scope>NUCLEOTIDE SEQUENCE [LARGE SCALE GENOMIC DNA]</scope>
    <source>
        <strain evidence="3">20631-21</strain>
    </source>
</reference>
<accession>A0A177AQE1</accession>
<dbReference type="EMBL" id="KV441386">
    <property type="protein sequence ID" value="OAF63454.1"/>
    <property type="molecule type" value="Genomic_DNA"/>
</dbReference>
<proteinExistence type="predicted"/>